<gene>
    <name evidence="2" type="ORF">PDE001_LOCUS1119</name>
</gene>
<dbReference type="Proteomes" id="UP001162029">
    <property type="component" value="Unassembled WGS sequence"/>
</dbReference>
<name>A0AAV0T432_9STRA</name>
<protein>
    <submittedName>
        <fullName evidence="2">Uncharacterized protein</fullName>
    </submittedName>
</protein>
<evidence type="ECO:0000256" key="1">
    <source>
        <dbReference type="SAM" id="SignalP"/>
    </source>
</evidence>
<comment type="caution">
    <text evidence="2">The sequence shown here is derived from an EMBL/GenBank/DDBJ whole genome shotgun (WGS) entry which is preliminary data.</text>
</comment>
<organism evidence="2 3">
    <name type="scientific">Peronospora destructor</name>
    <dbReference type="NCBI Taxonomy" id="86335"/>
    <lineage>
        <taxon>Eukaryota</taxon>
        <taxon>Sar</taxon>
        <taxon>Stramenopiles</taxon>
        <taxon>Oomycota</taxon>
        <taxon>Peronosporomycetes</taxon>
        <taxon>Peronosporales</taxon>
        <taxon>Peronosporaceae</taxon>
        <taxon>Peronospora</taxon>
    </lineage>
</organism>
<keyword evidence="1" id="KW-0732">Signal</keyword>
<accession>A0AAV0T432</accession>
<dbReference type="AlphaFoldDB" id="A0AAV0T432"/>
<dbReference type="EMBL" id="CANTFM010000186">
    <property type="protein sequence ID" value="CAI5714309.1"/>
    <property type="molecule type" value="Genomic_DNA"/>
</dbReference>
<feature type="signal peptide" evidence="1">
    <location>
        <begin position="1"/>
        <end position="19"/>
    </location>
</feature>
<feature type="chain" id="PRO_5043639737" evidence="1">
    <location>
        <begin position="20"/>
        <end position="233"/>
    </location>
</feature>
<evidence type="ECO:0000313" key="3">
    <source>
        <dbReference type="Proteomes" id="UP001162029"/>
    </source>
</evidence>
<sequence length="233" mass="23679">MQMTITAIALVYLVSFVASNHLNAMGITMTSDQAMTSDTNRNQATPSADQTILMIPAMRGQGTPSDAAIGVVSNKVNAKGNNILISKSNIIISKSDRVKLAHTIKEMLSNSPEAGPVSSMSTDDLFALLTRLATNSAMLSHAAGIISAAKSGDRGALASHVVGLLGATVPAADMAAPVVAPTAAPLSTPTPRQAPAVTPVDTPASLAVPMAPTYMRSPMSPSVALAAATTTST</sequence>
<keyword evidence="3" id="KW-1185">Reference proteome</keyword>
<reference evidence="2" key="1">
    <citation type="submission" date="2022-12" db="EMBL/GenBank/DDBJ databases">
        <authorList>
            <person name="Webb A."/>
        </authorList>
    </citation>
    <scope>NUCLEOTIDE SEQUENCE</scope>
    <source>
        <strain evidence="2">Pd1</strain>
    </source>
</reference>
<proteinExistence type="predicted"/>
<evidence type="ECO:0000313" key="2">
    <source>
        <dbReference type="EMBL" id="CAI5714309.1"/>
    </source>
</evidence>